<dbReference type="EMBL" id="BGPR01002010">
    <property type="protein sequence ID" value="GBM66200.1"/>
    <property type="molecule type" value="Genomic_DNA"/>
</dbReference>
<evidence type="ECO:0000313" key="2">
    <source>
        <dbReference type="EMBL" id="GBM66200.1"/>
    </source>
</evidence>
<proteinExistence type="predicted"/>
<protein>
    <submittedName>
        <fullName evidence="2">Uncharacterized protein</fullName>
    </submittedName>
</protein>
<comment type="caution">
    <text evidence="2">The sequence shown here is derived from an EMBL/GenBank/DDBJ whole genome shotgun (WGS) entry which is preliminary data.</text>
</comment>
<sequence>MIKVVFMLAVMMRIKVMVKVTSREMIKVVFMLAVMMRIKVMVKVTSREMIKVVFMLAVMMRIKVDVMVRRVTSRRDDTEAEGSAHTPHSFPLQTEEKDAIEISR</sequence>
<reference evidence="2 3" key="1">
    <citation type="journal article" date="2019" name="Sci. Rep.">
        <title>Orb-weaving spider Araneus ventricosus genome elucidates the spidroin gene catalogue.</title>
        <authorList>
            <person name="Kono N."/>
            <person name="Nakamura H."/>
            <person name="Ohtoshi R."/>
            <person name="Moran D.A.P."/>
            <person name="Shinohara A."/>
            <person name="Yoshida Y."/>
            <person name="Fujiwara M."/>
            <person name="Mori M."/>
            <person name="Tomita M."/>
            <person name="Arakawa K."/>
        </authorList>
    </citation>
    <scope>NUCLEOTIDE SEQUENCE [LARGE SCALE GENOMIC DNA]</scope>
</reference>
<name>A0A4Y2HLT0_ARAVE</name>
<organism evidence="2 3">
    <name type="scientific">Araneus ventricosus</name>
    <name type="common">Orbweaver spider</name>
    <name type="synonym">Epeira ventricosa</name>
    <dbReference type="NCBI Taxonomy" id="182803"/>
    <lineage>
        <taxon>Eukaryota</taxon>
        <taxon>Metazoa</taxon>
        <taxon>Ecdysozoa</taxon>
        <taxon>Arthropoda</taxon>
        <taxon>Chelicerata</taxon>
        <taxon>Arachnida</taxon>
        <taxon>Araneae</taxon>
        <taxon>Araneomorphae</taxon>
        <taxon>Entelegynae</taxon>
        <taxon>Araneoidea</taxon>
        <taxon>Araneidae</taxon>
        <taxon>Araneus</taxon>
    </lineage>
</organism>
<feature type="compositionally biased region" description="Basic and acidic residues" evidence="1">
    <location>
        <begin position="94"/>
        <end position="104"/>
    </location>
</feature>
<keyword evidence="3" id="KW-1185">Reference proteome</keyword>
<dbReference type="Proteomes" id="UP000499080">
    <property type="component" value="Unassembled WGS sequence"/>
</dbReference>
<evidence type="ECO:0000313" key="3">
    <source>
        <dbReference type="Proteomes" id="UP000499080"/>
    </source>
</evidence>
<feature type="region of interest" description="Disordered" evidence="1">
    <location>
        <begin position="73"/>
        <end position="104"/>
    </location>
</feature>
<dbReference type="AlphaFoldDB" id="A0A4Y2HLT0"/>
<gene>
    <name evidence="2" type="ORF">AVEN_55168_1</name>
</gene>
<accession>A0A4Y2HLT0</accession>
<evidence type="ECO:0000256" key="1">
    <source>
        <dbReference type="SAM" id="MobiDB-lite"/>
    </source>
</evidence>